<proteinExistence type="predicted"/>
<accession>A0A4Y2EEY7</accession>
<dbReference type="Proteomes" id="UP000499080">
    <property type="component" value="Unassembled WGS sequence"/>
</dbReference>
<gene>
    <name evidence="1" type="ORF">AVEN_266298_1</name>
</gene>
<reference evidence="1 2" key="1">
    <citation type="journal article" date="2019" name="Sci. Rep.">
        <title>Orb-weaving spider Araneus ventricosus genome elucidates the spidroin gene catalogue.</title>
        <authorList>
            <person name="Kono N."/>
            <person name="Nakamura H."/>
            <person name="Ohtoshi R."/>
            <person name="Moran D.A.P."/>
            <person name="Shinohara A."/>
            <person name="Yoshida Y."/>
            <person name="Fujiwara M."/>
            <person name="Mori M."/>
            <person name="Tomita M."/>
            <person name="Arakawa K."/>
        </authorList>
    </citation>
    <scope>NUCLEOTIDE SEQUENCE [LARGE SCALE GENOMIC DNA]</scope>
</reference>
<protein>
    <submittedName>
        <fullName evidence="1">Uncharacterized protein</fullName>
    </submittedName>
</protein>
<name>A0A4Y2EEY7_ARAVE</name>
<dbReference type="EMBL" id="BGPR01000571">
    <property type="protein sequence ID" value="GBM26866.1"/>
    <property type="molecule type" value="Genomic_DNA"/>
</dbReference>
<organism evidence="1 2">
    <name type="scientific">Araneus ventricosus</name>
    <name type="common">Orbweaver spider</name>
    <name type="synonym">Epeira ventricosa</name>
    <dbReference type="NCBI Taxonomy" id="182803"/>
    <lineage>
        <taxon>Eukaryota</taxon>
        <taxon>Metazoa</taxon>
        <taxon>Ecdysozoa</taxon>
        <taxon>Arthropoda</taxon>
        <taxon>Chelicerata</taxon>
        <taxon>Arachnida</taxon>
        <taxon>Araneae</taxon>
        <taxon>Araneomorphae</taxon>
        <taxon>Entelegynae</taxon>
        <taxon>Araneoidea</taxon>
        <taxon>Araneidae</taxon>
        <taxon>Araneus</taxon>
    </lineage>
</organism>
<sequence>MDLVISNPDQMTRTTPEMAPPLQTSALCQREDVSAYLTCTRPTYTVDVLELVSNPGTLRTWHSFFMMRSYHSAIAARRIIGSVNQHSNTRKSL</sequence>
<keyword evidence="2" id="KW-1185">Reference proteome</keyword>
<dbReference type="AlphaFoldDB" id="A0A4Y2EEY7"/>
<comment type="caution">
    <text evidence="1">The sequence shown here is derived from an EMBL/GenBank/DDBJ whole genome shotgun (WGS) entry which is preliminary data.</text>
</comment>
<evidence type="ECO:0000313" key="2">
    <source>
        <dbReference type="Proteomes" id="UP000499080"/>
    </source>
</evidence>
<evidence type="ECO:0000313" key="1">
    <source>
        <dbReference type="EMBL" id="GBM26866.1"/>
    </source>
</evidence>